<gene>
    <name evidence="7" type="ORF">SHERM_12961</name>
</gene>
<protein>
    <submittedName>
        <fullName evidence="7">HAT transposon superfamily protein</fullName>
    </submittedName>
</protein>
<evidence type="ECO:0000313" key="8">
    <source>
        <dbReference type="Proteomes" id="UP001153555"/>
    </source>
</evidence>
<evidence type="ECO:0000256" key="4">
    <source>
        <dbReference type="PROSITE-ProRule" id="PRU00027"/>
    </source>
</evidence>
<comment type="caution">
    <text evidence="7">The sequence shown here is derived from an EMBL/GenBank/DDBJ whole genome shotgun (WGS) entry which is preliminary data.</text>
</comment>
<dbReference type="AlphaFoldDB" id="A0A9N7MNI7"/>
<feature type="compositionally biased region" description="Acidic residues" evidence="5">
    <location>
        <begin position="508"/>
        <end position="517"/>
    </location>
</feature>
<feature type="compositionally biased region" description="Acidic residues" evidence="5">
    <location>
        <begin position="525"/>
        <end position="549"/>
    </location>
</feature>
<keyword evidence="3" id="KW-0862">Zinc</keyword>
<dbReference type="InterPro" id="IPR007021">
    <property type="entry name" value="DUF659"/>
</dbReference>
<feature type="region of interest" description="Disordered" evidence="5">
    <location>
        <begin position="508"/>
        <end position="549"/>
    </location>
</feature>
<keyword evidence="8" id="KW-1185">Reference proteome</keyword>
<reference evidence="7" key="1">
    <citation type="submission" date="2019-12" db="EMBL/GenBank/DDBJ databases">
        <authorList>
            <person name="Scholes J."/>
        </authorList>
    </citation>
    <scope>NUCLEOTIDE SEQUENCE</scope>
</reference>
<evidence type="ECO:0000256" key="2">
    <source>
        <dbReference type="ARBA" id="ARBA00022771"/>
    </source>
</evidence>
<accession>A0A9N7MNI7</accession>
<evidence type="ECO:0000313" key="7">
    <source>
        <dbReference type="EMBL" id="CAA0812145.1"/>
    </source>
</evidence>
<dbReference type="SUPFAM" id="SSF53098">
    <property type="entry name" value="Ribonuclease H-like"/>
    <property type="match status" value="1"/>
</dbReference>
<evidence type="ECO:0000256" key="1">
    <source>
        <dbReference type="ARBA" id="ARBA00022723"/>
    </source>
</evidence>
<organism evidence="7 8">
    <name type="scientific">Striga hermonthica</name>
    <name type="common">Purple witchweed</name>
    <name type="synonym">Buchnera hermonthica</name>
    <dbReference type="NCBI Taxonomy" id="68872"/>
    <lineage>
        <taxon>Eukaryota</taxon>
        <taxon>Viridiplantae</taxon>
        <taxon>Streptophyta</taxon>
        <taxon>Embryophyta</taxon>
        <taxon>Tracheophyta</taxon>
        <taxon>Spermatophyta</taxon>
        <taxon>Magnoliopsida</taxon>
        <taxon>eudicotyledons</taxon>
        <taxon>Gunneridae</taxon>
        <taxon>Pentapetalae</taxon>
        <taxon>asterids</taxon>
        <taxon>lamiids</taxon>
        <taxon>Lamiales</taxon>
        <taxon>Orobanchaceae</taxon>
        <taxon>Buchnereae</taxon>
        <taxon>Striga</taxon>
    </lineage>
</organism>
<keyword evidence="2 4" id="KW-0863">Zinc-finger</keyword>
<dbReference type="EMBL" id="CACSLK010009714">
    <property type="protein sequence ID" value="CAA0812145.1"/>
    <property type="molecule type" value="Genomic_DNA"/>
</dbReference>
<dbReference type="Proteomes" id="UP001153555">
    <property type="component" value="Unassembled WGS sequence"/>
</dbReference>
<evidence type="ECO:0000259" key="6">
    <source>
        <dbReference type="PROSITE" id="PS50808"/>
    </source>
</evidence>
<dbReference type="InterPro" id="IPR003656">
    <property type="entry name" value="Znf_BED"/>
</dbReference>
<dbReference type="InterPro" id="IPR012337">
    <property type="entry name" value="RNaseH-like_sf"/>
</dbReference>
<dbReference type="PANTHER" id="PTHR32166:SF74">
    <property type="entry name" value="OS05G0256350 PROTEIN"/>
    <property type="match status" value="1"/>
</dbReference>
<proteinExistence type="predicted"/>
<evidence type="ECO:0000256" key="3">
    <source>
        <dbReference type="ARBA" id="ARBA00022833"/>
    </source>
</evidence>
<dbReference type="Pfam" id="PF04937">
    <property type="entry name" value="DUF659"/>
    <property type="match status" value="1"/>
</dbReference>
<sequence>MASSSASKSIPCDSRTSIEAENDSQVFKRKSDDIGWNYGVLADPYNKDRVKCVLCSKVMSGGIRRLKEHIGQISGNVVSCKKATKEDQAKCRNAINESKAKKMKTKEVQEELLSSVNIKGLNVESSQQCEKAKEFHSLGPMDRFATTINPEASLNVTKTMREQNINDAIWKERSNLVKDYFVDWAYEAGISFNANELDSFRLFSEALGQFGPRWKPPSSYEMREPLLKKAVERTKLKVKPHEDEWKKSGCSIMTDAWSDRKRRSIMNLCVNSKIGTIFLSSKESSDISHTSEMIFEYVDQCIEQVGPENVVQVVTDNASNNMGAAKLLCIKRPTIFWTSCAAHTLNLILEGIAKLPRVLNNLAKNYDPTLEIIDTKMMGRLDTPLHLMAYLLNPYYHYEDPNLVLDQVVSDGVFDCLDVICHDNFDLMDKIINVELPIYKTKGGAFGKPIAAKGCEVNDEKFDPVYVQFNSRLLNKRKRRKEKDVLLASKASKAQEWIIPGLVDEEDEDVNGLEVEDGTPRVRELEEEDFESEEEEQVNENDIDFESDE</sequence>
<dbReference type="GO" id="GO:0003677">
    <property type="term" value="F:DNA binding"/>
    <property type="evidence" value="ECO:0007669"/>
    <property type="project" value="InterPro"/>
</dbReference>
<dbReference type="PANTHER" id="PTHR32166">
    <property type="entry name" value="OSJNBA0013A04.12 PROTEIN"/>
    <property type="match status" value="1"/>
</dbReference>
<feature type="domain" description="BED-type" evidence="6">
    <location>
        <begin position="30"/>
        <end position="87"/>
    </location>
</feature>
<evidence type="ECO:0000256" key="5">
    <source>
        <dbReference type="SAM" id="MobiDB-lite"/>
    </source>
</evidence>
<name>A0A9N7MNI7_STRHE</name>
<dbReference type="GO" id="GO:0008270">
    <property type="term" value="F:zinc ion binding"/>
    <property type="evidence" value="ECO:0007669"/>
    <property type="project" value="UniProtKB-KW"/>
</dbReference>
<keyword evidence="1" id="KW-0479">Metal-binding</keyword>
<dbReference type="PROSITE" id="PS50808">
    <property type="entry name" value="ZF_BED"/>
    <property type="match status" value="1"/>
</dbReference>
<dbReference type="OrthoDB" id="1549053at2759"/>